<evidence type="ECO:0000256" key="3">
    <source>
        <dbReference type="PROSITE-ProRule" id="PRU01091"/>
    </source>
</evidence>
<evidence type="ECO:0000256" key="2">
    <source>
        <dbReference type="PROSITE-ProRule" id="PRU00339"/>
    </source>
</evidence>
<dbReference type="GO" id="GO:0000160">
    <property type="term" value="P:phosphorelay signal transduction system"/>
    <property type="evidence" value="ECO:0007669"/>
    <property type="project" value="InterPro"/>
</dbReference>
<feature type="transmembrane region" description="Helical" evidence="4">
    <location>
        <begin position="152"/>
        <end position="174"/>
    </location>
</feature>
<feature type="DNA-binding region" description="OmpR/PhoB-type" evidence="3">
    <location>
        <begin position="1"/>
        <end position="96"/>
    </location>
</feature>
<keyword evidence="4" id="KW-0812">Transmembrane</keyword>
<dbReference type="InterPro" id="IPR016032">
    <property type="entry name" value="Sig_transdc_resp-reg_C-effctor"/>
</dbReference>
<keyword evidence="1 3" id="KW-0238">DNA-binding</keyword>
<dbReference type="CDD" id="cd00383">
    <property type="entry name" value="trans_reg_C"/>
    <property type="match status" value="1"/>
</dbReference>
<dbReference type="Gene3D" id="1.10.10.10">
    <property type="entry name" value="Winged helix-like DNA-binding domain superfamily/Winged helix DNA-binding domain"/>
    <property type="match status" value="1"/>
</dbReference>
<evidence type="ECO:0000313" key="6">
    <source>
        <dbReference type="EMBL" id="MBI5131766.1"/>
    </source>
</evidence>
<sequence>MLRFAGFELDLDRAELRAPDGEAIRLRPKTFALLHLFATNANRLLTKQELMTAIWPNVHVGDDSLFQCIREIRSALRDKDRQIVKSVSGRGYLFEAEVVTVPLETATDATPARADDLQPIPALDRVDQPPPTIAPIPAPIIRTPRLTGLRRYAGIAGVIAVFAVGMAAAAPTLMRHLSTPELPILTVLPFEARTSDAATPVMAANVTDRLTDGLSKIGNIRVTAPAAEPQIAMASTAPAPKSDYILRGELQHNNDKWEIQARLIEAGTGQVQWSGSYNVPSDSISEQLQQTRLTAGIGNQLAARINAITHLRITSPESKIIVEQAAAFINQTNRERFAAAQDLLEKSHAANPDDVDIAAALSAHLMRGVAMVWYPSGDTSAIEQRAKALLSDAVKREPNYIPVLQGYCRLLQTINEFSETLVVCQNALRFDPWDGLAMFQIGMAQLRLGRFEDALATFERADAIDTPQVSRWTWPLGAGFTLAMMERYEQALPWLEQSRAITPASGRTDLLIAACLQALGREQDARGIVTRGLKLRPGTTGENVGLPTKNQSPRYNASAERLTNLMIAAGLPAK</sequence>
<evidence type="ECO:0000256" key="4">
    <source>
        <dbReference type="SAM" id="Phobius"/>
    </source>
</evidence>
<dbReference type="Pfam" id="PF00486">
    <property type="entry name" value="Trans_reg_C"/>
    <property type="match status" value="1"/>
</dbReference>
<dbReference type="AlphaFoldDB" id="A0A933W2N9"/>
<dbReference type="InterPro" id="IPR001867">
    <property type="entry name" value="OmpR/PhoB-type_DNA-bd"/>
</dbReference>
<dbReference type="Proteomes" id="UP000782519">
    <property type="component" value="Unassembled WGS sequence"/>
</dbReference>
<dbReference type="SUPFAM" id="SSF46894">
    <property type="entry name" value="C-terminal effector domain of the bipartite response regulators"/>
    <property type="match status" value="1"/>
</dbReference>
<keyword evidence="4" id="KW-0472">Membrane</keyword>
<dbReference type="SUPFAM" id="SSF48452">
    <property type="entry name" value="TPR-like"/>
    <property type="match status" value="1"/>
</dbReference>
<keyword evidence="4" id="KW-1133">Transmembrane helix</keyword>
<protein>
    <submittedName>
        <fullName evidence="6">Winged helix-turn-helix domain-containing protein</fullName>
    </submittedName>
</protein>
<feature type="domain" description="OmpR/PhoB-type" evidence="5">
    <location>
        <begin position="1"/>
        <end position="96"/>
    </location>
</feature>
<dbReference type="SMART" id="SM00862">
    <property type="entry name" value="Trans_reg_C"/>
    <property type="match status" value="1"/>
</dbReference>
<accession>A0A933W2N9</accession>
<dbReference type="InterPro" id="IPR036388">
    <property type="entry name" value="WH-like_DNA-bd_sf"/>
</dbReference>
<feature type="repeat" description="TPR" evidence="2">
    <location>
        <begin position="435"/>
        <end position="468"/>
    </location>
</feature>
<dbReference type="GO" id="GO:0006355">
    <property type="term" value="P:regulation of DNA-templated transcription"/>
    <property type="evidence" value="ECO:0007669"/>
    <property type="project" value="InterPro"/>
</dbReference>
<evidence type="ECO:0000313" key="7">
    <source>
        <dbReference type="Proteomes" id="UP000782519"/>
    </source>
</evidence>
<proteinExistence type="predicted"/>
<reference evidence="6" key="1">
    <citation type="submission" date="2020-07" db="EMBL/GenBank/DDBJ databases">
        <title>Huge and variable diversity of episymbiotic CPR bacteria and DPANN archaea in groundwater ecosystems.</title>
        <authorList>
            <person name="He C.Y."/>
            <person name="Keren R."/>
            <person name="Whittaker M."/>
            <person name="Farag I.F."/>
            <person name="Doudna J."/>
            <person name="Cate J.H.D."/>
            <person name="Banfield J.F."/>
        </authorList>
    </citation>
    <scope>NUCLEOTIDE SEQUENCE</scope>
    <source>
        <strain evidence="6">NC_groundwater_1818_Pr3_B-0.1um_66_35</strain>
    </source>
</reference>
<evidence type="ECO:0000259" key="5">
    <source>
        <dbReference type="PROSITE" id="PS51755"/>
    </source>
</evidence>
<dbReference type="PROSITE" id="PS51755">
    <property type="entry name" value="OMPR_PHOB"/>
    <property type="match status" value="1"/>
</dbReference>
<evidence type="ECO:0000256" key="1">
    <source>
        <dbReference type="ARBA" id="ARBA00023125"/>
    </source>
</evidence>
<dbReference type="InterPro" id="IPR019734">
    <property type="entry name" value="TPR_rpt"/>
</dbReference>
<gene>
    <name evidence="6" type="ORF">HZA66_20190</name>
</gene>
<keyword evidence="2" id="KW-0802">TPR repeat</keyword>
<dbReference type="PROSITE" id="PS50005">
    <property type="entry name" value="TPR"/>
    <property type="match status" value="1"/>
</dbReference>
<name>A0A933W2N9_RHOPL</name>
<comment type="caution">
    <text evidence="6">The sequence shown here is derived from an EMBL/GenBank/DDBJ whole genome shotgun (WGS) entry which is preliminary data.</text>
</comment>
<organism evidence="6 7">
    <name type="scientific">Rhodopseudomonas palustris</name>
    <dbReference type="NCBI Taxonomy" id="1076"/>
    <lineage>
        <taxon>Bacteria</taxon>
        <taxon>Pseudomonadati</taxon>
        <taxon>Pseudomonadota</taxon>
        <taxon>Alphaproteobacteria</taxon>
        <taxon>Hyphomicrobiales</taxon>
        <taxon>Nitrobacteraceae</taxon>
        <taxon>Rhodopseudomonas</taxon>
    </lineage>
</organism>
<dbReference type="EMBL" id="JACRJB010000054">
    <property type="protein sequence ID" value="MBI5131766.1"/>
    <property type="molecule type" value="Genomic_DNA"/>
</dbReference>
<dbReference type="GO" id="GO:0003677">
    <property type="term" value="F:DNA binding"/>
    <property type="evidence" value="ECO:0007669"/>
    <property type="project" value="UniProtKB-UniRule"/>
</dbReference>
<dbReference type="Gene3D" id="1.25.40.10">
    <property type="entry name" value="Tetratricopeptide repeat domain"/>
    <property type="match status" value="1"/>
</dbReference>
<dbReference type="InterPro" id="IPR011990">
    <property type="entry name" value="TPR-like_helical_dom_sf"/>
</dbReference>